<sequence length="43" mass="4824">MAKIIGYRRKGVYPAELAYRYYAIRQSLADKFVAALIGQSVTA</sequence>
<evidence type="ECO:0000313" key="2">
    <source>
        <dbReference type="Proteomes" id="UP000319783"/>
    </source>
</evidence>
<organism evidence="1 2">
    <name type="scientific">Candidatus Jettenia ecosi</name>
    <dbReference type="NCBI Taxonomy" id="2494326"/>
    <lineage>
        <taxon>Bacteria</taxon>
        <taxon>Pseudomonadati</taxon>
        <taxon>Planctomycetota</taxon>
        <taxon>Candidatus Brocadiia</taxon>
        <taxon>Candidatus Brocadiales</taxon>
        <taxon>Candidatus Brocadiaceae</taxon>
        <taxon>Candidatus Jettenia</taxon>
    </lineage>
</organism>
<comment type="caution">
    <text evidence="1">The sequence shown here is derived from an EMBL/GenBank/DDBJ whole genome shotgun (WGS) entry which is preliminary data.</text>
</comment>
<evidence type="ECO:0000313" key="1">
    <source>
        <dbReference type="EMBL" id="TLD41171.1"/>
    </source>
</evidence>
<protein>
    <submittedName>
        <fullName evidence="1">Uncharacterized protein</fullName>
    </submittedName>
</protein>
<gene>
    <name evidence="1" type="ORF">JETT_2553</name>
</gene>
<name>A0A533QEQ3_9BACT</name>
<accession>A0A533QEQ3</accession>
<proteinExistence type="predicted"/>
<dbReference type="Proteomes" id="UP000319783">
    <property type="component" value="Unassembled WGS sequence"/>
</dbReference>
<reference evidence="1 2" key="1">
    <citation type="submission" date="2019-04" db="EMBL/GenBank/DDBJ databases">
        <title>Genome of a novel bacterium Candidatus Jettenia ecosi reconstructed from metagenome of an anammox bioreactor.</title>
        <authorList>
            <person name="Mardanov A.V."/>
            <person name="Beletsky A.V."/>
            <person name="Ravin N.V."/>
            <person name="Botchkova E.A."/>
            <person name="Litti Y.V."/>
            <person name="Nozhevnikova A.N."/>
        </authorList>
    </citation>
    <scope>NUCLEOTIDE SEQUENCE [LARGE SCALE GENOMIC DNA]</scope>
    <source>
        <strain evidence="1">J2</strain>
    </source>
</reference>
<dbReference type="AlphaFoldDB" id="A0A533QEQ3"/>
<dbReference type="EMBL" id="SULG01000059">
    <property type="protein sequence ID" value="TLD41171.1"/>
    <property type="molecule type" value="Genomic_DNA"/>
</dbReference>